<dbReference type="OrthoDB" id="9801609at2"/>
<organism evidence="2 3">
    <name type="scientific">Paraburkholderia acidicola</name>
    <dbReference type="NCBI Taxonomy" id="1912599"/>
    <lineage>
        <taxon>Bacteria</taxon>
        <taxon>Pseudomonadati</taxon>
        <taxon>Pseudomonadota</taxon>
        <taxon>Betaproteobacteria</taxon>
        <taxon>Burkholderiales</taxon>
        <taxon>Burkholderiaceae</taxon>
        <taxon>Paraburkholderia</taxon>
    </lineage>
</organism>
<dbReference type="Proteomes" id="UP000218022">
    <property type="component" value="Unassembled WGS sequence"/>
</dbReference>
<dbReference type="Gene3D" id="3.40.50.2000">
    <property type="entry name" value="Glycogen Phosphorylase B"/>
    <property type="match status" value="1"/>
</dbReference>
<dbReference type="SUPFAM" id="SSF53756">
    <property type="entry name" value="UDP-Glycosyltransferase/glycogen phosphorylase"/>
    <property type="match status" value="1"/>
</dbReference>
<evidence type="ECO:0000313" key="3">
    <source>
        <dbReference type="Proteomes" id="UP000218022"/>
    </source>
</evidence>
<dbReference type="Pfam" id="PF00534">
    <property type="entry name" value="Glycos_transf_1"/>
    <property type="match status" value="1"/>
</dbReference>
<dbReference type="EMBL" id="MTZV01000006">
    <property type="protein sequence ID" value="PCE21889.1"/>
    <property type="molecule type" value="Genomic_DNA"/>
</dbReference>
<dbReference type="AlphaFoldDB" id="A0A2A4EP42"/>
<keyword evidence="2" id="KW-0808">Transferase</keyword>
<reference evidence="2 3" key="1">
    <citation type="submission" date="2017-01" db="EMBL/GenBank/DDBJ databases">
        <title>Whole-Genome Shotgun Sequencing of Two beta-Proteobacterial Species in Search of the Bulgecin Biosynthetic Cluster.</title>
        <authorList>
            <person name="Horsman M.E."/>
            <person name="Marous D.R."/>
            <person name="Li R."/>
            <person name="Oliver R.A."/>
            <person name="Byun B."/>
            <person name="Emrich S.J."/>
            <person name="Boggess B."/>
            <person name="Townsend C.A."/>
            <person name="Mobashery S."/>
        </authorList>
    </citation>
    <scope>NUCLEOTIDE SEQUENCE [LARGE SCALE GENOMIC DNA]</scope>
    <source>
        <strain evidence="2 3">ATCC 31363</strain>
    </source>
</reference>
<evidence type="ECO:0000313" key="2">
    <source>
        <dbReference type="EMBL" id="PCE21889.1"/>
    </source>
</evidence>
<proteinExistence type="predicted"/>
<protein>
    <submittedName>
        <fullName evidence="2">Glycosyl transferase family 1</fullName>
    </submittedName>
</protein>
<dbReference type="InterPro" id="IPR001296">
    <property type="entry name" value="Glyco_trans_1"/>
</dbReference>
<evidence type="ECO:0000259" key="1">
    <source>
        <dbReference type="Pfam" id="PF00534"/>
    </source>
</evidence>
<name>A0A2A4EP42_9BURK</name>
<sequence length="434" mass="48368">MSATLTPATLAYRKVKATLLQWAAISGRMRCIGAARQAVANTRPTRPFEKATARRQLLVDVSIVAGHDAGTGIQQTVRALLKELLLAPPPGFDVRPIRATRKSTYQYAYDYAASFGVDLEHSSKSTVQARHGDIFLGLDLNSRIAPSRQRDFLTWQAQGVRFAFIVYDLLPALHPEWFTPRARQSFQRWLRTISVHSDALFCISRAVAADMRAWLHQNVGIEESTLPANWFHLGTNTMPSPVDAAYLDAPLQNKTENSLRRCALMVGTIEPRKGHAQVLDAFERLWLQGRDNALIIVGREGWHVDALVERLRHHPEAGRRLIWLNNVQDKYLNTLYSVLGGLIMASEAEGFGLPLVEAGHHGMPIFARDLPVFKEVAGPHAQYFSGNTGTELAPQIDAWLDLLETGRAPRSQDLQAFTWQASSTQLKTLLAEIA</sequence>
<accession>A0A2A4EP42</accession>
<dbReference type="PANTHER" id="PTHR46401">
    <property type="entry name" value="GLYCOSYLTRANSFERASE WBBK-RELATED"/>
    <property type="match status" value="1"/>
</dbReference>
<comment type="caution">
    <text evidence="2">The sequence shown here is derived from an EMBL/GenBank/DDBJ whole genome shotgun (WGS) entry which is preliminary data.</text>
</comment>
<dbReference type="GO" id="GO:0016757">
    <property type="term" value="F:glycosyltransferase activity"/>
    <property type="evidence" value="ECO:0007669"/>
    <property type="project" value="InterPro"/>
</dbReference>
<feature type="domain" description="Glycosyl transferase family 1" evidence="1">
    <location>
        <begin position="259"/>
        <end position="401"/>
    </location>
</feature>
<dbReference type="CDD" id="cd03809">
    <property type="entry name" value="GT4_MtfB-like"/>
    <property type="match status" value="1"/>
</dbReference>
<gene>
    <name evidence="2" type="ORF">BWP39_19655</name>
</gene>
<dbReference type="PANTHER" id="PTHR46401:SF9">
    <property type="entry name" value="MANNOSYLTRANSFERASE A"/>
    <property type="match status" value="1"/>
</dbReference>